<reference evidence="8 9" key="1">
    <citation type="submission" date="2020-09" db="EMBL/GenBank/DDBJ databases">
        <title>Roseomonas.</title>
        <authorList>
            <person name="Zhu W."/>
        </authorList>
    </citation>
    <scope>NUCLEOTIDE SEQUENCE [LARGE SCALE GENOMIC DNA]</scope>
    <source>
        <strain evidence="8 9">1311</strain>
    </source>
</reference>
<dbReference type="PANTHER" id="PTHR32322">
    <property type="entry name" value="INNER MEMBRANE TRANSPORTER"/>
    <property type="match status" value="1"/>
</dbReference>
<dbReference type="InterPro" id="IPR050638">
    <property type="entry name" value="AA-Vitamin_Transporters"/>
</dbReference>
<dbReference type="Pfam" id="PF00892">
    <property type="entry name" value="EamA"/>
    <property type="match status" value="2"/>
</dbReference>
<evidence type="ECO:0000259" key="7">
    <source>
        <dbReference type="Pfam" id="PF00892"/>
    </source>
</evidence>
<name>A0ABS3K826_9PROT</name>
<dbReference type="InterPro" id="IPR000620">
    <property type="entry name" value="EamA_dom"/>
</dbReference>
<dbReference type="PANTHER" id="PTHR32322:SF2">
    <property type="entry name" value="EAMA DOMAIN-CONTAINING PROTEIN"/>
    <property type="match status" value="1"/>
</dbReference>
<comment type="caution">
    <text evidence="8">The sequence shown here is derived from an EMBL/GenBank/DDBJ whole genome shotgun (WGS) entry which is preliminary data.</text>
</comment>
<accession>A0ABS3K826</accession>
<dbReference type="SUPFAM" id="SSF103481">
    <property type="entry name" value="Multidrug resistance efflux transporter EmrE"/>
    <property type="match status" value="2"/>
</dbReference>
<feature type="transmembrane region" description="Helical" evidence="6">
    <location>
        <begin position="137"/>
        <end position="156"/>
    </location>
</feature>
<protein>
    <submittedName>
        <fullName evidence="8">EamA family transporter</fullName>
    </submittedName>
</protein>
<dbReference type="InterPro" id="IPR037185">
    <property type="entry name" value="EmrE-like"/>
</dbReference>
<keyword evidence="5 6" id="KW-0472">Membrane</keyword>
<evidence type="ECO:0000256" key="1">
    <source>
        <dbReference type="ARBA" id="ARBA00004141"/>
    </source>
</evidence>
<dbReference type="RefSeq" id="WP_207444698.1">
    <property type="nucleotide sequence ID" value="NZ_CP061091.1"/>
</dbReference>
<feature type="transmembrane region" description="Helical" evidence="6">
    <location>
        <begin position="168"/>
        <end position="188"/>
    </location>
</feature>
<dbReference type="Proteomes" id="UP001518990">
    <property type="component" value="Unassembled WGS sequence"/>
</dbReference>
<feature type="transmembrane region" description="Helical" evidence="6">
    <location>
        <begin position="108"/>
        <end position="130"/>
    </location>
</feature>
<feature type="transmembrane region" description="Helical" evidence="6">
    <location>
        <begin position="25"/>
        <end position="46"/>
    </location>
</feature>
<comment type="subcellular location">
    <subcellularLocation>
        <location evidence="1">Membrane</location>
        <topology evidence="1">Multi-pass membrane protein</topology>
    </subcellularLocation>
</comment>
<evidence type="ECO:0000256" key="4">
    <source>
        <dbReference type="ARBA" id="ARBA00022989"/>
    </source>
</evidence>
<gene>
    <name evidence="8" type="ORF">IAI60_00440</name>
</gene>
<dbReference type="EMBL" id="JACTNF010000001">
    <property type="protein sequence ID" value="MBO1073070.1"/>
    <property type="molecule type" value="Genomic_DNA"/>
</dbReference>
<feature type="transmembrane region" description="Helical" evidence="6">
    <location>
        <begin position="291"/>
        <end position="308"/>
    </location>
</feature>
<evidence type="ECO:0000313" key="9">
    <source>
        <dbReference type="Proteomes" id="UP001518990"/>
    </source>
</evidence>
<evidence type="ECO:0000256" key="5">
    <source>
        <dbReference type="ARBA" id="ARBA00023136"/>
    </source>
</evidence>
<proteinExistence type="inferred from homology"/>
<evidence type="ECO:0000256" key="6">
    <source>
        <dbReference type="SAM" id="Phobius"/>
    </source>
</evidence>
<feature type="transmembrane region" description="Helical" evidence="6">
    <location>
        <begin position="52"/>
        <end position="77"/>
    </location>
</feature>
<feature type="transmembrane region" description="Helical" evidence="6">
    <location>
        <begin position="266"/>
        <end position="285"/>
    </location>
</feature>
<keyword evidence="9" id="KW-1185">Reference proteome</keyword>
<organism evidence="8 9">
    <name type="scientific">Roseomonas marmotae</name>
    <dbReference type="NCBI Taxonomy" id="2768161"/>
    <lineage>
        <taxon>Bacteria</taxon>
        <taxon>Pseudomonadati</taxon>
        <taxon>Pseudomonadota</taxon>
        <taxon>Alphaproteobacteria</taxon>
        <taxon>Acetobacterales</taxon>
        <taxon>Roseomonadaceae</taxon>
        <taxon>Roseomonas</taxon>
    </lineage>
</organism>
<evidence type="ECO:0000313" key="8">
    <source>
        <dbReference type="EMBL" id="MBO1073070.1"/>
    </source>
</evidence>
<feature type="transmembrane region" description="Helical" evidence="6">
    <location>
        <begin position="235"/>
        <end position="254"/>
    </location>
</feature>
<evidence type="ECO:0000256" key="2">
    <source>
        <dbReference type="ARBA" id="ARBA00007362"/>
    </source>
</evidence>
<comment type="similarity">
    <text evidence="2">Belongs to the EamA transporter family.</text>
</comment>
<keyword evidence="3 6" id="KW-0812">Transmembrane</keyword>
<feature type="domain" description="EamA" evidence="7">
    <location>
        <begin position="168"/>
        <end position="307"/>
    </location>
</feature>
<feature type="domain" description="EamA" evidence="7">
    <location>
        <begin position="27"/>
        <end position="155"/>
    </location>
</feature>
<feature type="transmembrane region" description="Helical" evidence="6">
    <location>
        <begin position="200"/>
        <end position="219"/>
    </location>
</feature>
<evidence type="ECO:0000256" key="3">
    <source>
        <dbReference type="ARBA" id="ARBA00022692"/>
    </source>
</evidence>
<keyword evidence="4 6" id="KW-1133">Transmembrane helix</keyword>
<sequence length="310" mass="32356">MKDTTAPPAPLPVSLREKPRPGVDLGLFLAMSLIWGTTWVVAKTGITVMPPILFAALRYVLVSALFLAIAPGVLGLLRGPLGRRVLLTGLLVNTGTYAPLLWGMQHVASGIAGLVNLTMIAIGLYGLALLRGEEKPSWRHALALLLGVAGLAALFFDRMGLRGGAMELWGVLAIILGSLCYCLGSVLSRPLLDHAGAFQLTGAQALTGGAGLVALTLLLEPVSPGTLAALGQPEVLASLAFMVIFGTFVAYTIYLRLMRNWGSARAGLYAFVSPVVALVLGALVFGEPLGIRQVLGAALMLAAAAIAMRR</sequence>